<evidence type="ECO:0000313" key="1">
    <source>
        <dbReference type="EMBL" id="SOQ59268.1"/>
    </source>
</evidence>
<gene>
    <name evidence="1" type="ORF">SFRICE_038848</name>
</gene>
<protein>
    <submittedName>
        <fullName evidence="1">SFRICE_038848</fullName>
    </submittedName>
</protein>
<accession>A0A2H1X1Z9</accession>
<dbReference type="AlphaFoldDB" id="A0A2H1X1Z9"/>
<organism evidence="1">
    <name type="scientific">Spodoptera frugiperda</name>
    <name type="common">Fall armyworm</name>
    <dbReference type="NCBI Taxonomy" id="7108"/>
    <lineage>
        <taxon>Eukaryota</taxon>
        <taxon>Metazoa</taxon>
        <taxon>Ecdysozoa</taxon>
        <taxon>Arthropoda</taxon>
        <taxon>Hexapoda</taxon>
        <taxon>Insecta</taxon>
        <taxon>Pterygota</taxon>
        <taxon>Neoptera</taxon>
        <taxon>Endopterygota</taxon>
        <taxon>Lepidoptera</taxon>
        <taxon>Glossata</taxon>
        <taxon>Ditrysia</taxon>
        <taxon>Noctuoidea</taxon>
        <taxon>Noctuidae</taxon>
        <taxon>Amphipyrinae</taxon>
        <taxon>Spodoptera</taxon>
    </lineage>
</organism>
<dbReference type="EMBL" id="ODYU01012786">
    <property type="protein sequence ID" value="SOQ59268.1"/>
    <property type="molecule type" value="Genomic_DNA"/>
</dbReference>
<sequence length="138" mass="15446">MTSPTLGEARGKTTLFQFLLFEPWPHNFNDCLVYNIISVAQMYPMCSIYFLMGENHAITSLTLSEARGSVRLLLTNNHLVFLLLLFELEPGNPLGSPQLQLIYQSTVAKKPLYSNYDTLNNPATSLPAGNTSKFWQGS</sequence>
<name>A0A2H1X1Z9_SPOFR</name>
<proteinExistence type="predicted"/>
<reference evidence="1" key="1">
    <citation type="submission" date="2016-07" db="EMBL/GenBank/DDBJ databases">
        <authorList>
            <person name="Bretaudeau A."/>
        </authorList>
    </citation>
    <scope>NUCLEOTIDE SEQUENCE</scope>
    <source>
        <strain evidence="1">Rice</strain>
        <tissue evidence="1">Whole body</tissue>
    </source>
</reference>